<feature type="non-terminal residue" evidence="1">
    <location>
        <position position="699"/>
    </location>
</feature>
<dbReference type="OrthoDB" id="2405788at2759"/>
<name>A0A9N8VS58_9GLOM</name>
<organism evidence="1 2">
    <name type="scientific">Cetraspora pellucida</name>
    <dbReference type="NCBI Taxonomy" id="1433469"/>
    <lineage>
        <taxon>Eukaryota</taxon>
        <taxon>Fungi</taxon>
        <taxon>Fungi incertae sedis</taxon>
        <taxon>Mucoromycota</taxon>
        <taxon>Glomeromycotina</taxon>
        <taxon>Glomeromycetes</taxon>
        <taxon>Diversisporales</taxon>
        <taxon>Gigasporaceae</taxon>
        <taxon>Cetraspora</taxon>
    </lineage>
</organism>
<gene>
    <name evidence="1" type="ORF">CPELLU_LOCUS790</name>
</gene>
<proteinExistence type="predicted"/>
<sequence length="699" mass="82595">YYLTERKHSCAPQNILQATVPVSSSELLSNLDLQFQVVKDPNARKSGIEITKKVKELGDKDHGQPKNLAKTKALYDELLQLNPNAYFQLATEEEKHKEQGFFDESEIEKANLQLTKSEEIVIQQTTLLDNIELQSVQELPIYKEGFLDLDVEQNRIQTAKNMFKVAKYAFLTWFTKAKKIDLASIILEAENKNEAMQEVYLQCLYQNYSEKEEINEIIKLAIDAYRALDKENDFVYGDKSQTKIAFKIIDKYEPIYESKKADKKYVREGPNVILTKKMKPGFWVGIDEKFLVRKVSKQSEVGRLESNAKKHTEIIEACKQLVNDTIDWQYQKKIINKKKKLILSKSLKVVNLAEQFMQGGKIDEKHLTYKLVIDRDELNFLIKDCTDVRTFAGREEYPLGFILTYYKRHQSQYTHLQASMLVYAHINLLEMLWRFDFNEVVRIATDSKYVQKEALYKIKNILAFFNQVEVKLDPNLCLHYPSCAMCNNLEEFLISKSEYAKWIKEFLSKAVNQQEEQEPKNKHWKLIKDISNSRFHQFMILLQDIKNYILIKEEDLIKQHKVREWTSECIREKKFPRVVIWDEVICCNNNVHLPQFFGKMPYNWLKEYVNYYKEVLTNYRAKCPKLCKLKKAICQQNNRIQSKLFRELLSTIEKYEFSYVEYLNQLIWVEAPSLPPKIAQEIEMAKKKRQLKHKLRPSI</sequence>
<accession>A0A9N8VS58</accession>
<dbReference type="Proteomes" id="UP000789759">
    <property type="component" value="Unassembled WGS sequence"/>
</dbReference>
<comment type="caution">
    <text evidence="1">The sequence shown here is derived from an EMBL/GenBank/DDBJ whole genome shotgun (WGS) entry which is preliminary data.</text>
</comment>
<dbReference type="AlphaFoldDB" id="A0A9N8VS58"/>
<reference evidence="1" key="1">
    <citation type="submission" date="2021-06" db="EMBL/GenBank/DDBJ databases">
        <authorList>
            <person name="Kallberg Y."/>
            <person name="Tangrot J."/>
            <person name="Rosling A."/>
        </authorList>
    </citation>
    <scope>NUCLEOTIDE SEQUENCE</scope>
    <source>
        <strain evidence="1">FL966</strain>
    </source>
</reference>
<dbReference type="EMBL" id="CAJVQA010000250">
    <property type="protein sequence ID" value="CAG8464751.1"/>
    <property type="molecule type" value="Genomic_DNA"/>
</dbReference>
<evidence type="ECO:0000313" key="1">
    <source>
        <dbReference type="EMBL" id="CAG8464751.1"/>
    </source>
</evidence>
<keyword evidence="2" id="KW-1185">Reference proteome</keyword>
<evidence type="ECO:0000313" key="2">
    <source>
        <dbReference type="Proteomes" id="UP000789759"/>
    </source>
</evidence>
<protein>
    <submittedName>
        <fullName evidence="1">13328_t:CDS:1</fullName>
    </submittedName>
</protein>